<evidence type="ECO:0000259" key="8">
    <source>
        <dbReference type="Pfam" id="PF01555"/>
    </source>
</evidence>
<dbReference type="Proteomes" id="UP000248553">
    <property type="component" value="Unassembled WGS sequence"/>
</dbReference>
<keyword evidence="5" id="KW-0949">S-adenosyl-L-methionine</keyword>
<proteinExistence type="inferred from homology"/>
<evidence type="ECO:0000256" key="2">
    <source>
        <dbReference type="ARBA" id="ARBA00011900"/>
    </source>
</evidence>
<dbReference type="GO" id="GO:0032259">
    <property type="term" value="P:methylation"/>
    <property type="evidence" value="ECO:0007669"/>
    <property type="project" value="UniProtKB-KW"/>
</dbReference>
<organism evidence="9 10">
    <name type="scientific">Hymenobacter edaphi</name>
    <dbReference type="NCBI Taxonomy" id="2211146"/>
    <lineage>
        <taxon>Bacteria</taxon>
        <taxon>Pseudomonadati</taxon>
        <taxon>Bacteroidota</taxon>
        <taxon>Cytophagia</taxon>
        <taxon>Cytophagales</taxon>
        <taxon>Hymenobacteraceae</taxon>
        <taxon>Hymenobacter</taxon>
    </lineage>
</organism>
<dbReference type="PIRSF" id="PIRSF015855">
    <property type="entry name" value="TypeIII_Mtase_mKpnI"/>
    <property type="match status" value="1"/>
</dbReference>
<keyword evidence="10" id="KW-1185">Reference proteome</keyword>
<dbReference type="EMBL" id="QHKM01000001">
    <property type="protein sequence ID" value="RAK70652.1"/>
    <property type="molecule type" value="Genomic_DNA"/>
</dbReference>
<dbReference type="SUPFAM" id="SSF53335">
    <property type="entry name" value="S-adenosyl-L-methionine-dependent methyltransferases"/>
    <property type="match status" value="1"/>
</dbReference>
<accession>A0A328BTP0</accession>
<evidence type="ECO:0000313" key="9">
    <source>
        <dbReference type="EMBL" id="RAK70652.1"/>
    </source>
</evidence>
<evidence type="ECO:0000256" key="5">
    <source>
        <dbReference type="ARBA" id="ARBA00022691"/>
    </source>
</evidence>
<dbReference type="PROSITE" id="PS00092">
    <property type="entry name" value="N6_MTASE"/>
    <property type="match status" value="1"/>
</dbReference>
<dbReference type="PRINTS" id="PR00506">
    <property type="entry name" value="D21N6MTFRASE"/>
</dbReference>
<keyword evidence="4 9" id="KW-0808">Transferase</keyword>
<dbReference type="GO" id="GO:0008170">
    <property type="term" value="F:N-methyltransferase activity"/>
    <property type="evidence" value="ECO:0007669"/>
    <property type="project" value="InterPro"/>
</dbReference>
<name>A0A328BTP0_9BACT</name>
<keyword evidence="3 9" id="KW-0489">Methyltransferase</keyword>
<feature type="region of interest" description="Disordered" evidence="7">
    <location>
        <begin position="190"/>
        <end position="211"/>
    </location>
</feature>
<evidence type="ECO:0000256" key="4">
    <source>
        <dbReference type="ARBA" id="ARBA00022679"/>
    </source>
</evidence>
<comment type="similarity">
    <text evidence="1">Belongs to the N(4)/N(6)-methyltransferase family.</text>
</comment>
<gene>
    <name evidence="9" type="ORF">DLM85_07425</name>
</gene>
<protein>
    <recommendedName>
        <fullName evidence="2">site-specific DNA-methyltransferase (adenine-specific)</fullName>
        <ecNumber evidence="2">2.1.1.72</ecNumber>
    </recommendedName>
</protein>
<dbReference type="GO" id="GO:0009007">
    <property type="term" value="F:site-specific DNA-methyltransferase (adenine-specific) activity"/>
    <property type="evidence" value="ECO:0007669"/>
    <property type="project" value="UniProtKB-EC"/>
</dbReference>
<sequence length="667" mass="73212">MSRQVTRRRPGAERRPAPALVQFARYCDLLGPPRAVRPLSSGVSRAAICPVPARSAPPPPPSADVTAANRQQLRQLFPEAFRAGRLDVDVLRQLLGEAPADEEQEHYGLSWHGKRAARQQALQPPAAALHPAPADSLSWDSTQNLVVEGDNLDVLKLLRQQYEGQVKLIYIDPPYNTGKDFVYRDNYQRSRRRHRQLTGQPEAGPAAPADAAETAGRLHTDWLNLMYPRLHAARHLLRDDGVLFVSIDDNELENALQLLNELYGEENRLAIICHKARASVSNDKIISASHNFILLYAKDRARIHARRAAFGLPPDLAGFTHYDGRGAYKLAPVDGPGGAAKGNPHYTFLGVTGYFRFAPERMQAMYEQGLIIKAGNGLQQKHYRHDAERVRKTDTTWWDDKYYTATATARLKALMGADVFDAPKPVELVERMLQLWARDPADLVLDFFAGSGTTGHAVMSQNAQDGGTRRFILVQLPEPLDPANKDQCDAAAYCDQRGRPRTIAELTKERLRRAAAQLRAAHPATTADLGFRVYRLAEGPAAAPKPRKRSAAPAKAPAAPPAAATLPELLLHLGLPPGTAVEQREVAGYALYAVNGGAQLACLAPRLAPAELEVLAGHLAAWHEELAPGPGTQLLVRAQACRTAEARRRLATCLEQAGFGAQQLRWL</sequence>
<dbReference type="Gene3D" id="3.40.50.150">
    <property type="entry name" value="Vaccinia Virus protein VP39"/>
    <property type="match status" value="1"/>
</dbReference>
<comment type="catalytic activity">
    <reaction evidence="6">
        <text>a 2'-deoxyadenosine in DNA + S-adenosyl-L-methionine = an N(6)-methyl-2'-deoxyadenosine in DNA + S-adenosyl-L-homocysteine + H(+)</text>
        <dbReference type="Rhea" id="RHEA:15197"/>
        <dbReference type="Rhea" id="RHEA-COMP:12418"/>
        <dbReference type="Rhea" id="RHEA-COMP:12419"/>
        <dbReference type="ChEBI" id="CHEBI:15378"/>
        <dbReference type="ChEBI" id="CHEBI:57856"/>
        <dbReference type="ChEBI" id="CHEBI:59789"/>
        <dbReference type="ChEBI" id="CHEBI:90615"/>
        <dbReference type="ChEBI" id="CHEBI:90616"/>
        <dbReference type="EC" id="2.1.1.72"/>
    </reaction>
</comment>
<evidence type="ECO:0000256" key="1">
    <source>
        <dbReference type="ARBA" id="ARBA00006594"/>
    </source>
</evidence>
<dbReference type="AlphaFoldDB" id="A0A328BTP0"/>
<dbReference type="OrthoDB" id="9800801at2"/>
<dbReference type="InterPro" id="IPR002941">
    <property type="entry name" value="DNA_methylase_N4/N6"/>
</dbReference>
<dbReference type="InterPro" id="IPR002295">
    <property type="entry name" value="N4/N6-MTase_EcoPI_Mod-like"/>
</dbReference>
<evidence type="ECO:0000256" key="3">
    <source>
        <dbReference type="ARBA" id="ARBA00022603"/>
    </source>
</evidence>
<feature type="domain" description="DNA methylase N-4/N-6" evidence="8">
    <location>
        <begin position="166"/>
        <end position="464"/>
    </location>
</feature>
<evidence type="ECO:0000256" key="7">
    <source>
        <dbReference type="SAM" id="MobiDB-lite"/>
    </source>
</evidence>
<dbReference type="GO" id="GO:0003677">
    <property type="term" value="F:DNA binding"/>
    <property type="evidence" value="ECO:0007669"/>
    <property type="project" value="InterPro"/>
</dbReference>
<comment type="caution">
    <text evidence="9">The sequence shown here is derived from an EMBL/GenBank/DDBJ whole genome shotgun (WGS) entry which is preliminary data.</text>
</comment>
<evidence type="ECO:0000313" key="10">
    <source>
        <dbReference type="Proteomes" id="UP000248553"/>
    </source>
</evidence>
<dbReference type="InterPro" id="IPR029063">
    <property type="entry name" value="SAM-dependent_MTases_sf"/>
</dbReference>
<reference evidence="10" key="1">
    <citation type="submission" date="2018-05" db="EMBL/GenBank/DDBJ databases">
        <authorList>
            <person name="Nie L."/>
        </authorList>
    </citation>
    <scope>NUCLEOTIDE SEQUENCE [LARGE SCALE GENOMIC DNA]</scope>
    <source>
        <strain evidence="10">NL</strain>
    </source>
</reference>
<dbReference type="EC" id="2.1.1.72" evidence="2"/>
<dbReference type="Pfam" id="PF01555">
    <property type="entry name" value="N6_N4_Mtase"/>
    <property type="match status" value="1"/>
</dbReference>
<evidence type="ECO:0000256" key="6">
    <source>
        <dbReference type="ARBA" id="ARBA00047942"/>
    </source>
</evidence>
<dbReference type="InterPro" id="IPR002052">
    <property type="entry name" value="DNA_methylase_N6_adenine_CS"/>
</dbReference>
<feature type="compositionally biased region" description="Low complexity" evidence="7">
    <location>
        <begin position="198"/>
        <end position="211"/>
    </location>
</feature>